<dbReference type="InterPro" id="IPR043502">
    <property type="entry name" value="DNA/RNA_pol_sf"/>
</dbReference>
<dbReference type="CDD" id="cd09279">
    <property type="entry name" value="RNase_HI_like"/>
    <property type="match status" value="1"/>
</dbReference>
<evidence type="ECO:0000259" key="2">
    <source>
        <dbReference type="Pfam" id="PF13456"/>
    </source>
</evidence>
<evidence type="ECO:0000313" key="4">
    <source>
        <dbReference type="EMBL" id="RVW93626.1"/>
    </source>
</evidence>
<sequence>MKAYNMKLNLAKCVFGVSAGKFMGFMVTQKGIKFNLDQIKVVMETFSLSSKKERQRLTNRLVVFGCFIARFIDKLRHFFLALKGASMIEWTSDCEQAFKEIKGYLMQPPILSNPQPGEELYMYLAISDCVVSVVLFLNEKDKEHRPIYYASKKLCPYFEAHQGWWILHVDGASRVSGSGVGLLLQSLIGEQLEQAIRLRFPASNNEAEYEVILSRLGLALALSASKLKICSDSQLVVGQIQGEYEAKDEHMAQHLSKTEDLLEESKRAHKIQVQAARFTLIRDSLYKRSFGGDLNPRDPKRQSSENTPRSDIPPDKTPRWKCLSCKQLTRVSLTLGDSKGQFQPIHLYLNTSARAEKGIVRALSHVSTLEYFHAFDHVASS</sequence>
<dbReference type="EMBL" id="QGNW01000128">
    <property type="protein sequence ID" value="RVW93626.1"/>
    <property type="molecule type" value="Genomic_DNA"/>
</dbReference>
<dbReference type="Pfam" id="PF17919">
    <property type="entry name" value="RT_RNaseH_2"/>
    <property type="match status" value="1"/>
</dbReference>
<dbReference type="InterPro" id="IPR036397">
    <property type="entry name" value="RNaseH_sf"/>
</dbReference>
<dbReference type="InterPro" id="IPR002156">
    <property type="entry name" value="RNaseH_domain"/>
</dbReference>
<dbReference type="AlphaFoldDB" id="A0A438IA88"/>
<dbReference type="Proteomes" id="UP000288805">
    <property type="component" value="Unassembled WGS sequence"/>
</dbReference>
<gene>
    <name evidence="4" type="ORF">CK203_028805</name>
</gene>
<feature type="domain" description="RNase H type-1" evidence="2">
    <location>
        <begin position="199"/>
        <end position="266"/>
    </location>
</feature>
<dbReference type="Pfam" id="PF13456">
    <property type="entry name" value="RVT_3"/>
    <property type="match status" value="1"/>
</dbReference>
<name>A0A438IA88_VITVI</name>
<protein>
    <submittedName>
        <fullName evidence="4">Uncharacterized protein</fullName>
    </submittedName>
</protein>
<proteinExistence type="predicted"/>
<dbReference type="Gene3D" id="3.30.70.270">
    <property type="match status" value="2"/>
</dbReference>
<dbReference type="GO" id="GO:0003676">
    <property type="term" value="F:nucleic acid binding"/>
    <property type="evidence" value="ECO:0007669"/>
    <property type="project" value="InterPro"/>
</dbReference>
<reference evidence="4 5" key="1">
    <citation type="journal article" date="2018" name="PLoS Genet.">
        <title>Population sequencing reveals clonal diversity and ancestral inbreeding in the grapevine cultivar Chardonnay.</title>
        <authorList>
            <person name="Roach M.J."/>
            <person name="Johnson D.L."/>
            <person name="Bohlmann J."/>
            <person name="van Vuuren H.J."/>
            <person name="Jones S.J."/>
            <person name="Pretorius I.S."/>
            <person name="Schmidt S.A."/>
            <person name="Borneman A.R."/>
        </authorList>
    </citation>
    <scope>NUCLEOTIDE SEQUENCE [LARGE SCALE GENOMIC DNA]</scope>
    <source>
        <strain evidence="5">cv. Chardonnay</strain>
        <tissue evidence="4">Leaf</tissue>
    </source>
</reference>
<evidence type="ECO:0000259" key="3">
    <source>
        <dbReference type="Pfam" id="PF17919"/>
    </source>
</evidence>
<dbReference type="InterPro" id="IPR041577">
    <property type="entry name" value="RT_RNaseH_2"/>
</dbReference>
<evidence type="ECO:0000256" key="1">
    <source>
        <dbReference type="SAM" id="MobiDB-lite"/>
    </source>
</evidence>
<dbReference type="PANTHER" id="PTHR48475">
    <property type="entry name" value="RIBONUCLEASE H"/>
    <property type="match status" value="1"/>
</dbReference>
<dbReference type="GO" id="GO:0004523">
    <property type="term" value="F:RNA-DNA hybrid ribonuclease activity"/>
    <property type="evidence" value="ECO:0007669"/>
    <property type="project" value="InterPro"/>
</dbReference>
<evidence type="ECO:0000313" key="5">
    <source>
        <dbReference type="Proteomes" id="UP000288805"/>
    </source>
</evidence>
<dbReference type="Gene3D" id="3.30.420.10">
    <property type="entry name" value="Ribonuclease H-like superfamily/Ribonuclease H"/>
    <property type="match status" value="1"/>
</dbReference>
<feature type="region of interest" description="Disordered" evidence="1">
    <location>
        <begin position="291"/>
        <end position="318"/>
    </location>
</feature>
<dbReference type="PANTHER" id="PTHR48475:SF2">
    <property type="entry name" value="RIBONUCLEASE H"/>
    <property type="match status" value="1"/>
</dbReference>
<dbReference type="InterPro" id="IPR043128">
    <property type="entry name" value="Rev_trsase/Diguanyl_cyclase"/>
</dbReference>
<organism evidence="4 5">
    <name type="scientific">Vitis vinifera</name>
    <name type="common">Grape</name>
    <dbReference type="NCBI Taxonomy" id="29760"/>
    <lineage>
        <taxon>Eukaryota</taxon>
        <taxon>Viridiplantae</taxon>
        <taxon>Streptophyta</taxon>
        <taxon>Embryophyta</taxon>
        <taxon>Tracheophyta</taxon>
        <taxon>Spermatophyta</taxon>
        <taxon>Magnoliopsida</taxon>
        <taxon>eudicotyledons</taxon>
        <taxon>Gunneridae</taxon>
        <taxon>Pentapetalae</taxon>
        <taxon>rosids</taxon>
        <taxon>Vitales</taxon>
        <taxon>Vitaceae</taxon>
        <taxon>Viteae</taxon>
        <taxon>Vitis</taxon>
    </lineage>
</organism>
<accession>A0A438IA88</accession>
<feature type="domain" description="Reverse transcriptase/retrotransposon-derived protein RNase H-like" evidence="3">
    <location>
        <begin position="90"/>
        <end position="155"/>
    </location>
</feature>
<comment type="caution">
    <text evidence="4">The sequence shown here is derived from an EMBL/GenBank/DDBJ whole genome shotgun (WGS) entry which is preliminary data.</text>
</comment>
<dbReference type="SUPFAM" id="SSF56672">
    <property type="entry name" value="DNA/RNA polymerases"/>
    <property type="match status" value="1"/>
</dbReference>